<proteinExistence type="predicted"/>
<dbReference type="Proteomes" id="UP000184082">
    <property type="component" value="Unassembled WGS sequence"/>
</dbReference>
<name>A0A1M6PQQ5_9FIRM</name>
<keyword evidence="2" id="KW-1185">Reference proteome</keyword>
<reference evidence="1 2" key="1">
    <citation type="submission" date="2016-11" db="EMBL/GenBank/DDBJ databases">
        <authorList>
            <person name="Jaros S."/>
            <person name="Januszkiewicz K."/>
            <person name="Wedrychowicz H."/>
        </authorList>
    </citation>
    <scope>NUCLEOTIDE SEQUENCE [LARGE SCALE GENOMIC DNA]</scope>
    <source>
        <strain evidence="1 2">DSM 14501</strain>
    </source>
</reference>
<accession>A0A1M6PQQ5</accession>
<evidence type="ECO:0000313" key="2">
    <source>
        <dbReference type="Proteomes" id="UP000184082"/>
    </source>
</evidence>
<dbReference type="AlphaFoldDB" id="A0A1M6PQQ5"/>
<gene>
    <name evidence="1" type="ORF">SAMN02745883_01265</name>
</gene>
<dbReference type="EMBL" id="FRAJ01000009">
    <property type="protein sequence ID" value="SHK10211.1"/>
    <property type="molecule type" value="Genomic_DNA"/>
</dbReference>
<sequence>MKKIYLFFTVFILILTTLLTSFADSYSSYRDKFIEGYIKEIHNNKIIIEEYDGTLHILNILLNTKFNIDGVPVKLEDFKPGMEIYAELKGRSISYMESYSTDKMGYIEPQSKMRSGVVQKIDRNQITIKSFNNEKMTFFTSPATIVLKSGKNVDLSVICIGDSVKVFFDDINLSIASKIEIEGKSILIKKIYKGKLTNYDEMENLLILSDIKELKNGAWEYYQNTMKIYFNDEIPIFIGGNKVSYENLKFYKDRTIYFVVKDIFGQEKIERMVIKSKYETIYTSKIDKINWYSESMELSNKRNISFNDGTIFVKSDRIVDKYSINPESDALIIADGRNGLYMADVVYIYNESINNSNIGQNYIYVARLDEIVKDKLIGKDFYVLKKNEWRSFRKEKEFYYDEDTYIYDLENKKQISTKDFYSENYAVDEDSDYAEEHKLRDWYGYMYTDGDKIIAISVKEKLDSLLRQRVTTGVVIEDAVEDSLVGYTIKLANARDWSRSKNKWMMKNSFLKLRIEDALIIKENKVINPEDLKAGDRLYIVRDDMQCKVIVVKD</sequence>
<organism evidence="1 2">
    <name type="scientific">Caminicella sporogenes DSM 14501</name>
    <dbReference type="NCBI Taxonomy" id="1121266"/>
    <lineage>
        <taxon>Bacteria</taxon>
        <taxon>Bacillati</taxon>
        <taxon>Bacillota</taxon>
        <taxon>Clostridia</taxon>
        <taxon>Peptostreptococcales</taxon>
        <taxon>Caminicellaceae</taxon>
        <taxon>Caminicella</taxon>
    </lineage>
</organism>
<dbReference type="STRING" id="1121266.SAMN02745883_01265"/>
<evidence type="ECO:0000313" key="1">
    <source>
        <dbReference type="EMBL" id="SHK10211.1"/>
    </source>
</evidence>
<protein>
    <submittedName>
        <fullName evidence="1">Uncharacterized protein</fullName>
    </submittedName>
</protein>
<dbReference type="RefSeq" id="WP_072966682.1">
    <property type="nucleotide sequence ID" value="NZ_FRAJ01000009.1"/>
</dbReference>